<dbReference type="Gene3D" id="2.40.50.1020">
    <property type="entry name" value="LytTr DNA-binding domain"/>
    <property type="match status" value="1"/>
</dbReference>
<dbReference type="EMBL" id="JAGTXB010000032">
    <property type="protein sequence ID" value="MBS0032316.1"/>
    <property type="molecule type" value="Genomic_DNA"/>
</dbReference>
<dbReference type="Gene3D" id="3.40.50.2300">
    <property type="match status" value="1"/>
</dbReference>
<sequence>MKVVIIEDEWLTADDLKQTIRQADASIEITATLKSVSEGLSYFSSNPAPDLIFSDIQLGDGLSFEILGHLNVPVIFCTAYDEYALNAFKANGIDYILKPFTTASVVAALQKYKHLTQVKQDEITRQYESIRQLFSATKAAKASSLLIHYKDTILPVKIADIALFQLDHEIVYLLTFDQITYYPGKSLEELEAIVGDDFFRVNRQFLVNRKAIVNASSLFSRKLSLSVSVPVKESITISKEKAPLFLKWLSGASL</sequence>
<feature type="modified residue" description="4-aspartylphosphate" evidence="1">
    <location>
        <position position="55"/>
    </location>
</feature>
<name>A0ABS5JB40_9BACT</name>
<comment type="caution">
    <text evidence="3">The sequence shown here is derived from an EMBL/GenBank/DDBJ whole genome shotgun (WGS) entry which is preliminary data.</text>
</comment>
<keyword evidence="1" id="KW-0597">Phosphoprotein</keyword>
<reference evidence="3 4" key="1">
    <citation type="submission" date="2021-04" db="EMBL/GenBank/DDBJ databases">
        <title>Chitinophaga sp. nov., isolated from the rhizosphere soil.</title>
        <authorList>
            <person name="He S."/>
        </authorList>
    </citation>
    <scope>NUCLEOTIDE SEQUENCE [LARGE SCALE GENOMIC DNA]</scope>
    <source>
        <strain evidence="3 4">2R12</strain>
    </source>
</reference>
<dbReference type="PROSITE" id="PS50110">
    <property type="entry name" value="RESPONSE_REGULATORY"/>
    <property type="match status" value="1"/>
</dbReference>
<protein>
    <submittedName>
        <fullName evidence="3">Response regulator transcription factor</fullName>
    </submittedName>
</protein>
<dbReference type="SMART" id="SM00850">
    <property type="entry name" value="LytTR"/>
    <property type="match status" value="1"/>
</dbReference>
<evidence type="ECO:0000313" key="3">
    <source>
        <dbReference type="EMBL" id="MBS0032316.1"/>
    </source>
</evidence>
<dbReference type="Pfam" id="PF04397">
    <property type="entry name" value="LytTR"/>
    <property type="match status" value="1"/>
</dbReference>
<dbReference type="SUPFAM" id="SSF52172">
    <property type="entry name" value="CheY-like"/>
    <property type="match status" value="1"/>
</dbReference>
<dbReference type="InterPro" id="IPR046947">
    <property type="entry name" value="LytR-like"/>
</dbReference>
<dbReference type="InterPro" id="IPR007492">
    <property type="entry name" value="LytTR_DNA-bd_dom"/>
</dbReference>
<dbReference type="PANTHER" id="PTHR37299">
    <property type="entry name" value="TRANSCRIPTIONAL REGULATOR-RELATED"/>
    <property type="match status" value="1"/>
</dbReference>
<dbReference type="InterPro" id="IPR011006">
    <property type="entry name" value="CheY-like_superfamily"/>
</dbReference>
<organism evidence="3 4">
    <name type="scientific">Chitinophaga hostae</name>
    <dbReference type="NCBI Taxonomy" id="2831022"/>
    <lineage>
        <taxon>Bacteria</taxon>
        <taxon>Pseudomonadati</taxon>
        <taxon>Bacteroidota</taxon>
        <taxon>Chitinophagia</taxon>
        <taxon>Chitinophagales</taxon>
        <taxon>Chitinophagaceae</taxon>
        <taxon>Chitinophaga</taxon>
    </lineage>
</organism>
<feature type="domain" description="Response regulatory" evidence="2">
    <location>
        <begin position="2"/>
        <end position="113"/>
    </location>
</feature>
<accession>A0ABS5JB40</accession>
<dbReference type="Pfam" id="PF00072">
    <property type="entry name" value="Response_reg"/>
    <property type="match status" value="1"/>
</dbReference>
<evidence type="ECO:0000256" key="1">
    <source>
        <dbReference type="PROSITE-ProRule" id="PRU00169"/>
    </source>
</evidence>
<dbReference type="SMART" id="SM00448">
    <property type="entry name" value="REC"/>
    <property type="match status" value="1"/>
</dbReference>
<dbReference type="Proteomes" id="UP000676386">
    <property type="component" value="Unassembled WGS sequence"/>
</dbReference>
<gene>
    <name evidence="3" type="ORF">KE626_33600</name>
</gene>
<evidence type="ECO:0000313" key="4">
    <source>
        <dbReference type="Proteomes" id="UP000676386"/>
    </source>
</evidence>
<dbReference type="PANTHER" id="PTHR37299:SF1">
    <property type="entry name" value="STAGE 0 SPORULATION PROTEIN A HOMOLOG"/>
    <property type="match status" value="1"/>
</dbReference>
<proteinExistence type="predicted"/>
<dbReference type="RefSeq" id="WP_211977473.1">
    <property type="nucleotide sequence ID" value="NZ_CBFHAM010000059.1"/>
</dbReference>
<evidence type="ECO:0000259" key="2">
    <source>
        <dbReference type="PROSITE" id="PS50110"/>
    </source>
</evidence>
<keyword evidence="4" id="KW-1185">Reference proteome</keyword>
<dbReference type="InterPro" id="IPR001789">
    <property type="entry name" value="Sig_transdc_resp-reg_receiver"/>
</dbReference>